<evidence type="ECO:0000313" key="3">
    <source>
        <dbReference type="EMBL" id="GLQ32825.1"/>
    </source>
</evidence>
<dbReference type="PROSITE" id="PS51257">
    <property type="entry name" value="PROKAR_LIPOPROTEIN"/>
    <property type="match status" value="1"/>
</dbReference>
<dbReference type="InterPro" id="IPR003961">
    <property type="entry name" value="FN3_dom"/>
</dbReference>
<protein>
    <recommendedName>
        <fullName evidence="2">Fibronectin type-III domain-containing protein</fullName>
    </recommendedName>
</protein>
<dbReference type="SMART" id="SM00060">
    <property type="entry name" value="FN3"/>
    <property type="match status" value="2"/>
</dbReference>
<dbReference type="PROSITE" id="PS50853">
    <property type="entry name" value="FN3"/>
    <property type="match status" value="2"/>
</dbReference>
<dbReference type="RefSeq" id="WP_284382968.1">
    <property type="nucleotide sequence ID" value="NZ_BSNM01000016.1"/>
</dbReference>
<sequence>MKFKLALAIMGASFAILTGCSSGGGSGSDEGGITGTGYSVEGTAQKGPFLLGSTVNVTKLTNEGISTSTSLDTQTEDNLGNFKFVMNSTGPAIITVNGYHYNELTGAISDDTLTLRAVYEISDSNEQQANVNLLTHLIHGRVLELMSQGQPVNQAIQQAQQEWVTELEPVVDSEVTAEFTKLNIYDGEDASSAADNAYLLFVSAMFYQHATNLADAQNTSLEAKLVELLNTTASDFRNDGDIDAPDLLDDLRVAATELDIEAVQTNLESFSEGETGTAIPSASIGDLQNQVVILSPAEFSNINATTQVRFSLPNQTTNVTYSLLVDGEVVATKHINEATQEELDAGILNITWQPYFWGEAVSSNHSLLVQASVGNKRANSNLVTVTVDPEVRNELSLVSPVNGVSFQNQNSATLSWNAIDGATAYTVQLSKDGFSNILREQTTPTTSFEVTSLSLGDYQWRVRATNVLDQTGPWSNSRSFTIAPLDAPGNLTSNVVSNETDYDVTLNWGAVGQAQSYNIEISRDETFTTASAISTNSQATQAVETLTIGEYYWRVQAVDQNGLGGEWSEAQVLPVGVFRTQLGGSGLEYLRDASPSIQGGYLLLIATNSRDLNPNVSGYDDWLVYIDETGNIINEYFSIASGDVRFRELYESPTGYIYLVGRDNSSGQAIIIKLNQNLELIWESLYKPDNYNEYMFFSLTEWNNELYVTSGECLHKVDINNGEIGAPIVFPEINPISILHINKLLTSSTNNLVLSGVAKDSNITDYIKDLDDGAIILQLNSDFSVLSQWNNSGDRLHLNVGQITEITDQKYAVIGQSAFEGLSLSIVDRNTEYHAQEELLSEGGWYEYGSVIGKNKQGGITGLFPAYNLENFSLVSYDSHANKIFNQEFTDTYGKISHGGVINSTEDSVILAYTVNNQVVINKIASP</sequence>
<dbReference type="SUPFAM" id="SSF49265">
    <property type="entry name" value="Fibronectin type III"/>
    <property type="match status" value="1"/>
</dbReference>
<keyword evidence="4" id="KW-1185">Reference proteome</keyword>
<reference evidence="3" key="2">
    <citation type="submission" date="2023-01" db="EMBL/GenBank/DDBJ databases">
        <title>Draft genome sequence of Litoribrevibacter albus strain NBRC 110071.</title>
        <authorList>
            <person name="Sun Q."/>
            <person name="Mori K."/>
        </authorList>
    </citation>
    <scope>NUCLEOTIDE SEQUENCE</scope>
    <source>
        <strain evidence="3">NBRC 110071</strain>
    </source>
</reference>
<dbReference type="Gene3D" id="2.60.40.10">
    <property type="entry name" value="Immunoglobulins"/>
    <property type="match status" value="2"/>
</dbReference>
<dbReference type="EMBL" id="BSNM01000016">
    <property type="protein sequence ID" value="GLQ32825.1"/>
    <property type="molecule type" value="Genomic_DNA"/>
</dbReference>
<feature type="domain" description="Fibronectin type-III" evidence="2">
    <location>
        <begin position="487"/>
        <end position="583"/>
    </location>
</feature>
<name>A0AA37SDC0_9GAMM</name>
<evidence type="ECO:0000313" key="4">
    <source>
        <dbReference type="Proteomes" id="UP001161389"/>
    </source>
</evidence>
<organism evidence="3 4">
    <name type="scientific">Litoribrevibacter albus</name>
    <dbReference type="NCBI Taxonomy" id="1473156"/>
    <lineage>
        <taxon>Bacteria</taxon>
        <taxon>Pseudomonadati</taxon>
        <taxon>Pseudomonadota</taxon>
        <taxon>Gammaproteobacteria</taxon>
        <taxon>Oceanospirillales</taxon>
        <taxon>Oceanospirillaceae</taxon>
        <taxon>Litoribrevibacter</taxon>
    </lineage>
</organism>
<feature type="domain" description="Fibronectin type-III" evidence="2">
    <location>
        <begin position="397"/>
        <end position="485"/>
    </location>
</feature>
<feature type="chain" id="PRO_5041310497" description="Fibronectin type-III domain-containing protein" evidence="1">
    <location>
        <begin position="16"/>
        <end position="927"/>
    </location>
</feature>
<dbReference type="Proteomes" id="UP001161389">
    <property type="component" value="Unassembled WGS sequence"/>
</dbReference>
<evidence type="ECO:0000256" key="1">
    <source>
        <dbReference type="SAM" id="SignalP"/>
    </source>
</evidence>
<proteinExistence type="predicted"/>
<dbReference type="CDD" id="cd00063">
    <property type="entry name" value="FN3"/>
    <property type="match status" value="1"/>
</dbReference>
<comment type="caution">
    <text evidence="3">The sequence shown here is derived from an EMBL/GenBank/DDBJ whole genome shotgun (WGS) entry which is preliminary data.</text>
</comment>
<keyword evidence="1" id="KW-0732">Signal</keyword>
<dbReference type="InterPro" id="IPR036116">
    <property type="entry name" value="FN3_sf"/>
</dbReference>
<accession>A0AA37SDC0</accession>
<dbReference type="InterPro" id="IPR013783">
    <property type="entry name" value="Ig-like_fold"/>
</dbReference>
<evidence type="ECO:0000259" key="2">
    <source>
        <dbReference type="PROSITE" id="PS50853"/>
    </source>
</evidence>
<feature type="signal peptide" evidence="1">
    <location>
        <begin position="1"/>
        <end position="15"/>
    </location>
</feature>
<dbReference type="AlphaFoldDB" id="A0AA37SDC0"/>
<reference evidence="3" key="1">
    <citation type="journal article" date="2014" name="Int. J. Syst. Evol. Microbiol.">
        <title>Complete genome sequence of Corynebacterium casei LMG S-19264T (=DSM 44701T), isolated from a smear-ripened cheese.</title>
        <authorList>
            <consortium name="US DOE Joint Genome Institute (JGI-PGF)"/>
            <person name="Walter F."/>
            <person name="Albersmeier A."/>
            <person name="Kalinowski J."/>
            <person name="Ruckert C."/>
        </authorList>
    </citation>
    <scope>NUCLEOTIDE SEQUENCE</scope>
    <source>
        <strain evidence="3">NBRC 110071</strain>
    </source>
</reference>
<gene>
    <name evidence="3" type="ORF">GCM10007876_33040</name>
</gene>